<dbReference type="InterPro" id="IPR027417">
    <property type="entry name" value="P-loop_NTPase"/>
</dbReference>
<dbReference type="SMART" id="SM00382">
    <property type="entry name" value="AAA"/>
    <property type="match status" value="1"/>
</dbReference>
<keyword evidence="2" id="KW-0067">ATP-binding</keyword>
<protein>
    <submittedName>
        <fullName evidence="2">ATP-binding protein</fullName>
    </submittedName>
</protein>
<accession>A0ABV4I3G9</accession>
<evidence type="ECO:0000313" key="3">
    <source>
        <dbReference type="Proteomes" id="UP001566476"/>
    </source>
</evidence>
<dbReference type="Pfam" id="PF13191">
    <property type="entry name" value="AAA_16"/>
    <property type="match status" value="1"/>
</dbReference>
<evidence type="ECO:0000313" key="2">
    <source>
        <dbReference type="EMBL" id="MEZ0493222.1"/>
    </source>
</evidence>
<gene>
    <name evidence="2" type="ORF">AB2L28_13350</name>
</gene>
<proteinExistence type="predicted"/>
<dbReference type="Proteomes" id="UP001566476">
    <property type="component" value="Unassembled WGS sequence"/>
</dbReference>
<dbReference type="SUPFAM" id="SSF52540">
    <property type="entry name" value="P-loop containing nucleoside triphosphate hydrolases"/>
    <property type="match status" value="1"/>
</dbReference>
<dbReference type="EMBL" id="JBGGTQ010000006">
    <property type="protein sequence ID" value="MEZ0493222.1"/>
    <property type="molecule type" value="Genomic_DNA"/>
</dbReference>
<dbReference type="InterPro" id="IPR003593">
    <property type="entry name" value="AAA+_ATPase"/>
</dbReference>
<organism evidence="2 3">
    <name type="scientific">Kineococcus mangrovi</name>
    <dbReference type="NCBI Taxonomy" id="1660183"/>
    <lineage>
        <taxon>Bacteria</taxon>
        <taxon>Bacillati</taxon>
        <taxon>Actinomycetota</taxon>
        <taxon>Actinomycetes</taxon>
        <taxon>Kineosporiales</taxon>
        <taxon>Kineosporiaceae</taxon>
        <taxon>Kineococcus</taxon>
    </lineage>
</organism>
<dbReference type="InterPro" id="IPR041664">
    <property type="entry name" value="AAA_16"/>
</dbReference>
<keyword evidence="3" id="KW-1185">Reference proteome</keyword>
<dbReference type="RefSeq" id="WP_370719471.1">
    <property type="nucleotide sequence ID" value="NZ_JBGGTQ010000006.1"/>
</dbReference>
<dbReference type="GO" id="GO:0005524">
    <property type="term" value="F:ATP binding"/>
    <property type="evidence" value="ECO:0007669"/>
    <property type="project" value="UniProtKB-KW"/>
</dbReference>
<sequence>MDEVRNPYSPGAGRPPVALVGRDRQRRAWQVALQRIEGGRGAQPVVLYGLPGVGKTVLLGEFAKEARRRGWVVATVEAGVGKSLRELLGEALHGPLSDLARPSAGVRLLRALKTATSFKASYESSGSGTWSFGLDLSDVSGGGADTGVLETDLSKLLRDVAAAAAEEGGGLAVLVDEAQDLGRDELTALCSSVHVAGQEGWHLTTALAGLPSLPRELAEAKSYAERLFDYSRIEHLDPVLAEEALAAPAREESVAWEPQASALVLGEAAGYPYFIQQFGQDTWNHAAGPSIGLDDARVGVVAGRATLDSGFFRARWDRATRGEQQYLRAMAVDGDAGSPSGEVASRLGKRNSSLGPVRAKLIEKGLVYAPEHGVVAFTVPGMAAFIARQPEP</sequence>
<dbReference type="Gene3D" id="3.40.50.300">
    <property type="entry name" value="P-loop containing nucleotide triphosphate hydrolases"/>
    <property type="match status" value="1"/>
</dbReference>
<feature type="domain" description="AAA+ ATPase" evidence="1">
    <location>
        <begin position="41"/>
        <end position="234"/>
    </location>
</feature>
<comment type="caution">
    <text evidence="2">The sequence shown here is derived from an EMBL/GenBank/DDBJ whole genome shotgun (WGS) entry which is preliminary data.</text>
</comment>
<reference evidence="2 3" key="1">
    <citation type="submission" date="2024-07" db="EMBL/GenBank/DDBJ databases">
        <authorList>
            <person name="Thanompreechachai J."/>
            <person name="Duangmal K."/>
        </authorList>
    </citation>
    <scope>NUCLEOTIDE SEQUENCE [LARGE SCALE GENOMIC DNA]</scope>
    <source>
        <strain evidence="2 3">TBRC 1896</strain>
    </source>
</reference>
<evidence type="ECO:0000259" key="1">
    <source>
        <dbReference type="SMART" id="SM00382"/>
    </source>
</evidence>
<keyword evidence="2" id="KW-0547">Nucleotide-binding</keyword>
<name>A0ABV4I3G9_9ACTN</name>